<gene>
    <name evidence="2" type="ORF">HERILL_LOCUS15731</name>
</gene>
<keyword evidence="1" id="KW-1133">Transmembrane helix</keyword>
<accession>A0A7R8V7D0</accession>
<evidence type="ECO:0000256" key="1">
    <source>
        <dbReference type="SAM" id="Phobius"/>
    </source>
</evidence>
<sequence>MLECNWFVWKTIPYVSHILFGYFNVPIIFSTRWVNLSNRCWCIRIFEHIQKRRRKVRHKQLEAHIIPHNVHS</sequence>
<dbReference type="EMBL" id="LR899014">
    <property type="protein sequence ID" value="CAD7093450.1"/>
    <property type="molecule type" value="Genomic_DNA"/>
</dbReference>
<evidence type="ECO:0000313" key="3">
    <source>
        <dbReference type="Proteomes" id="UP000594454"/>
    </source>
</evidence>
<keyword evidence="3" id="KW-1185">Reference proteome</keyword>
<keyword evidence="1" id="KW-0472">Membrane</keyword>
<organism evidence="2 3">
    <name type="scientific">Hermetia illucens</name>
    <name type="common">Black soldier fly</name>
    <dbReference type="NCBI Taxonomy" id="343691"/>
    <lineage>
        <taxon>Eukaryota</taxon>
        <taxon>Metazoa</taxon>
        <taxon>Ecdysozoa</taxon>
        <taxon>Arthropoda</taxon>
        <taxon>Hexapoda</taxon>
        <taxon>Insecta</taxon>
        <taxon>Pterygota</taxon>
        <taxon>Neoptera</taxon>
        <taxon>Endopterygota</taxon>
        <taxon>Diptera</taxon>
        <taxon>Brachycera</taxon>
        <taxon>Stratiomyomorpha</taxon>
        <taxon>Stratiomyidae</taxon>
        <taxon>Hermetiinae</taxon>
        <taxon>Hermetia</taxon>
    </lineage>
</organism>
<feature type="transmembrane region" description="Helical" evidence="1">
    <location>
        <begin position="12"/>
        <end position="29"/>
    </location>
</feature>
<keyword evidence="1" id="KW-0812">Transmembrane</keyword>
<name>A0A7R8V7D0_HERIL</name>
<reference evidence="2 3" key="1">
    <citation type="submission" date="2020-11" db="EMBL/GenBank/DDBJ databases">
        <authorList>
            <person name="Wallbank WR R."/>
            <person name="Pardo Diaz C."/>
            <person name="Kozak K."/>
            <person name="Martin S."/>
            <person name="Jiggins C."/>
            <person name="Moest M."/>
            <person name="Warren A I."/>
            <person name="Generalovic N T."/>
            <person name="Byers J.R.P. K."/>
            <person name="Montejo-Kovacevich G."/>
            <person name="Yen C E."/>
        </authorList>
    </citation>
    <scope>NUCLEOTIDE SEQUENCE [LARGE SCALE GENOMIC DNA]</scope>
</reference>
<proteinExistence type="predicted"/>
<dbReference type="Proteomes" id="UP000594454">
    <property type="component" value="Chromosome 6"/>
</dbReference>
<protein>
    <submittedName>
        <fullName evidence="2">Uncharacterized protein</fullName>
    </submittedName>
</protein>
<evidence type="ECO:0000313" key="2">
    <source>
        <dbReference type="EMBL" id="CAD7093450.1"/>
    </source>
</evidence>
<dbReference type="AlphaFoldDB" id="A0A7R8V7D0"/>